<evidence type="ECO:0000256" key="4">
    <source>
        <dbReference type="ARBA" id="ARBA00022598"/>
    </source>
</evidence>
<dbReference type="Gene3D" id="3.40.50.20">
    <property type="match status" value="1"/>
</dbReference>
<dbReference type="GO" id="GO:0008716">
    <property type="term" value="F:D-alanine-D-alanine ligase activity"/>
    <property type="evidence" value="ECO:0007669"/>
    <property type="project" value="UniProtKB-UniRule"/>
</dbReference>
<dbReference type="PIRSF" id="PIRSF039102">
    <property type="entry name" value="Ddl/VanB"/>
    <property type="match status" value="1"/>
</dbReference>
<dbReference type="HAMAP" id="MF_00047">
    <property type="entry name" value="Dala_Dala_lig"/>
    <property type="match status" value="1"/>
</dbReference>
<evidence type="ECO:0000256" key="12">
    <source>
        <dbReference type="PIRSR" id="PIRSR039102-3"/>
    </source>
</evidence>
<feature type="active site" evidence="11">
    <location>
        <position position="279"/>
    </location>
</feature>
<dbReference type="GO" id="GO:0071555">
    <property type="term" value="P:cell wall organization"/>
    <property type="evidence" value="ECO:0007669"/>
    <property type="project" value="UniProtKB-KW"/>
</dbReference>
<dbReference type="Pfam" id="PF01820">
    <property type="entry name" value="Dala_Dala_lig_N"/>
    <property type="match status" value="1"/>
</dbReference>
<gene>
    <name evidence="10" type="primary">ddl</name>
    <name evidence="15" type="ORF">ENS15_03505</name>
</gene>
<keyword evidence="12" id="KW-0460">Magnesium</keyword>
<keyword evidence="7 10" id="KW-0133">Cell shape</keyword>
<dbReference type="Pfam" id="PF07478">
    <property type="entry name" value="Dala_Dala_lig_C"/>
    <property type="match status" value="1"/>
</dbReference>
<dbReference type="PROSITE" id="PS00843">
    <property type="entry name" value="DALA_DALA_LIGASE_1"/>
    <property type="match status" value="1"/>
</dbReference>
<dbReference type="NCBIfam" id="TIGR01205">
    <property type="entry name" value="D_ala_D_alaTIGR"/>
    <property type="match status" value="1"/>
</dbReference>
<feature type="active site" evidence="11">
    <location>
        <position position="144"/>
    </location>
</feature>
<dbReference type="UniPathway" id="UPA00219"/>
<evidence type="ECO:0000256" key="3">
    <source>
        <dbReference type="ARBA" id="ARBA00022490"/>
    </source>
</evidence>
<reference evidence="15" key="1">
    <citation type="journal article" date="2020" name="mSystems">
        <title>Genome- and Community-Level Interaction Insights into Carbon Utilization and Element Cycling Functions of Hydrothermarchaeota in Hydrothermal Sediment.</title>
        <authorList>
            <person name="Zhou Z."/>
            <person name="Liu Y."/>
            <person name="Xu W."/>
            <person name="Pan J."/>
            <person name="Luo Z.H."/>
            <person name="Li M."/>
        </authorList>
    </citation>
    <scope>NUCLEOTIDE SEQUENCE [LARGE SCALE GENOMIC DNA]</scope>
    <source>
        <strain evidence="15">SpSt-464</strain>
    </source>
</reference>
<dbReference type="PANTHER" id="PTHR23132">
    <property type="entry name" value="D-ALANINE--D-ALANINE LIGASE"/>
    <property type="match status" value="1"/>
</dbReference>
<keyword evidence="6 13" id="KW-0067">ATP-binding</keyword>
<evidence type="ECO:0000256" key="6">
    <source>
        <dbReference type="ARBA" id="ARBA00022840"/>
    </source>
</evidence>
<evidence type="ECO:0000256" key="10">
    <source>
        <dbReference type="HAMAP-Rule" id="MF_00047"/>
    </source>
</evidence>
<comment type="similarity">
    <text evidence="2 10">Belongs to the D-alanine--D-alanine ligase family.</text>
</comment>
<keyword evidence="8 10" id="KW-0573">Peptidoglycan synthesis</keyword>
<feature type="binding site" evidence="12">
    <location>
        <position position="255"/>
    </location>
    <ligand>
        <name>Mg(2+)</name>
        <dbReference type="ChEBI" id="CHEBI:18420"/>
        <label>1</label>
    </ligand>
</feature>
<dbReference type="GO" id="GO:0046872">
    <property type="term" value="F:metal ion binding"/>
    <property type="evidence" value="ECO:0007669"/>
    <property type="project" value="UniProtKB-KW"/>
</dbReference>
<dbReference type="InterPro" id="IPR013815">
    <property type="entry name" value="ATP_grasp_subdomain_1"/>
</dbReference>
<dbReference type="NCBIfam" id="NF002378">
    <property type="entry name" value="PRK01372.1"/>
    <property type="match status" value="1"/>
</dbReference>
<dbReference type="InterPro" id="IPR016185">
    <property type="entry name" value="PreATP-grasp_dom_sf"/>
</dbReference>
<organism evidence="15">
    <name type="scientific">candidate division WOR-3 bacterium</name>
    <dbReference type="NCBI Taxonomy" id="2052148"/>
    <lineage>
        <taxon>Bacteria</taxon>
        <taxon>Bacteria division WOR-3</taxon>
    </lineage>
</organism>
<accession>A0A7C3N6M0</accession>
<comment type="pathway">
    <text evidence="10">Cell wall biogenesis; peptidoglycan biosynthesis.</text>
</comment>
<feature type="binding site" evidence="12">
    <location>
        <position position="268"/>
    </location>
    <ligand>
        <name>Mg(2+)</name>
        <dbReference type="ChEBI" id="CHEBI:18420"/>
        <label>1</label>
    </ligand>
</feature>
<dbReference type="GO" id="GO:0009252">
    <property type="term" value="P:peptidoglycan biosynthetic process"/>
    <property type="evidence" value="ECO:0007669"/>
    <property type="project" value="UniProtKB-UniRule"/>
</dbReference>
<dbReference type="EC" id="6.3.2.4" evidence="10"/>
<evidence type="ECO:0000259" key="14">
    <source>
        <dbReference type="PROSITE" id="PS50975"/>
    </source>
</evidence>
<dbReference type="PROSITE" id="PS50975">
    <property type="entry name" value="ATP_GRASP"/>
    <property type="match status" value="1"/>
</dbReference>
<dbReference type="Gene3D" id="3.30.1490.20">
    <property type="entry name" value="ATP-grasp fold, A domain"/>
    <property type="match status" value="1"/>
</dbReference>
<dbReference type="EMBL" id="DSTT01000004">
    <property type="protein sequence ID" value="HFK23699.1"/>
    <property type="molecule type" value="Genomic_DNA"/>
</dbReference>
<keyword evidence="3 10" id="KW-0963">Cytoplasm</keyword>
<dbReference type="InterPro" id="IPR011761">
    <property type="entry name" value="ATP-grasp"/>
</dbReference>
<protein>
    <recommendedName>
        <fullName evidence="10">D-alanine--D-alanine ligase</fullName>
        <ecNumber evidence="10">6.3.2.4</ecNumber>
    </recommendedName>
    <alternativeName>
        <fullName evidence="10">D-Ala-D-Ala ligase</fullName>
    </alternativeName>
    <alternativeName>
        <fullName evidence="10">D-alanylalanine synthetase</fullName>
    </alternativeName>
</protein>
<evidence type="ECO:0000256" key="7">
    <source>
        <dbReference type="ARBA" id="ARBA00022960"/>
    </source>
</evidence>
<dbReference type="InterPro" id="IPR000291">
    <property type="entry name" value="D-Ala_lig_Van_CS"/>
</dbReference>
<dbReference type="GO" id="GO:0005737">
    <property type="term" value="C:cytoplasm"/>
    <property type="evidence" value="ECO:0007669"/>
    <property type="project" value="UniProtKB-SubCell"/>
</dbReference>
<dbReference type="InterPro" id="IPR011127">
    <property type="entry name" value="Dala_Dala_lig_N"/>
</dbReference>
<dbReference type="GO" id="GO:0008360">
    <property type="term" value="P:regulation of cell shape"/>
    <property type="evidence" value="ECO:0007669"/>
    <property type="project" value="UniProtKB-KW"/>
</dbReference>
<evidence type="ECO:0000256" key="9">
    <source>
        <dbReference type="ARBA" id="ARBA00023316"/>
    </source>
</evidence>
<feature type="domain" description="ATP-grasp" evidence="14">
    <location>
        <begin position="99"/>
        <end position="301"/>
    </location>
</feature>
<evidence type="ECO:0000313" key="15">
    <source>
        <dbReference type="EMBL" id="HFK23699.1"/>
    </source>
</evidence>
<comment type="caution">
    <text evidence="15">The sequence shown here is derived from an EMBL/GenBank/DDBJ whole genome shotgun (WGS) entry which is preliminary data.</text>
</comment>
<keyword evidence="12" id="KW-0464">Manganese</keyword>
<proteinExistence type="inferred from homology"/>
<evidence type="ECO:0000256" key="2">
    <source>
        <dbReference type="ARBA" id="ARBA00010871"/>
    </source>
</evidence>
<keyword evidence="5 13" id="KW-0547">Nucleotide-binding</keyword>
<keyword evidence="4 10" id="KW-0436">Ligase</keyword>
<dbReference type="InterPro" id="IPR005905">
    <property type="entry name" value="D_ala_D_ala"/>
</dbReference>
<evidence type="ECO:0000256" key="11">
    <source>
        <dbReference type="PIRSR" id="PIRSR039102-1"/>
    </source>
</evidence>
<dbReference type="SUPFAM" id="SSF56059">
    <property type="entry name" value="Glutathione synthetase ATP-binding domain-like"/>
    <property type="match status" value="1"/>
</dbReference>
<dbReference type="AlphaFoldDB" id="A0A7C3N6M0"/>
<name>A0A7C3N6M0_UNCW3</name>
<comment type="function">
    <text evidence="10">Cell wall formation.</text>
</comment>
<keyword evidence="12" id="KW-0479">Metal-binding</keyword>
<sequence>MAEKIAVLFGGPSIESEVSKRSAIRVCDALLRKGYDAKRIEYDEKLIENLKSFDKVFNVMHGRPGEDGVVQGILEYLKIPYTGSGVIPSSLTINKYLTQQVVKSLNIPVLNSLYINRKIFEKDENIVEKNFKGKVIVKPNTGGSSVGTFFTENYKAKDLLREGFKQFNDFLVEEYVENGLEVTVGVIEYKGKTKVLTPLQLKPKNKFYDYESKYTKGKTDFLIPPEIDMKTVELLKEKTLIIFENLNMRSFARVDYIIDQKNRIFELEVNSVPGMTDLSDLPMEAEYDGIKYDDLVEEILKSAGVLKDA</sequence>
<feature type="binding site" evidence="12">
    <location>
        <position position="268"/>
    </location>
    <ligand>
        <name>Mg(2+)</name>
        <dbReference type="ChEBI" id="CHEBI:18420"/>
        <label>2</label>
    </ligand>
</feature>
<dbReference type="GO" id="GO:0005524">
    <property type="term" value="F:ATP binding"/>
    <property type="evidence" value="ECO:0007669"/>
    <property type="project" value="UniProtKB-UniRule"/>
</dbReference>
<dbReference type="InterPro" id="IPR011095">
    <property type="entry name" value="Dala_Dala_lig_C"/>
</dbReference>
<feature type="active site" evidence="11">
    <location>
        <position position="15"/>
    </location>
</feature>
<evidence type="ECO:0000256" key="13">
    <source>
        <dbReference type="PROSITE-ProRule" id="PRU00409"/>
    </source>
</evidence>
<comment type="cofactor">
    <cofactor evidence="12">
        <name>Mg(2+)</name>
        <dbReference type="ChEBI" id="CHEBI:18420"/>
    </cofactor>
    <cofactor evidence="12">
        <name>Mn(2+)</name>
        <dbReference type="ChEBI" id="CHEBI:29035"/>
    </cofactor>
    <text evidence="12">Binds 2 magnesium or manganese ions per subunit.</text>
</comment>
<evidence type="ECO:0000256" key="5">
    <source>
        <dbReference type="ARBA" id="ARBA00022741"/>
    </source>
</evidence>
<keyword evidence="9 10" id="KW-0961">Cell wall biogenesis/degradation</keyword>
<evidence type="ECO:0000256" key="8">
    <source>
        <dbReference type="ARBA" id="ARBA00022984"/>
    </source>
</evidence>
<comment type="subcellular location">
    <subcellularLocation>
        <location evidence="1 10">Cytoplasm</location>
    </subcellularLocation>
</comment>
<dbReference type="Gene3D" id="3.30.470.20">
    <property type="entry name" value="ATP-grasp fold, B domain"/>
    <property type="match status" value="1"/>
</dbReference>
<evidence type="ECO:0000256" key="1">
    <source>
        <dbReference type="ARBA" id="ARBA00004496"/>
    </source>
</evidence>
<dbReference type="SUPFAM" id="SSF52440">
    <property type="entry name" value="PreATP-grasp domain"/>
    <property type="match status" value="1"/>
</dbReference>
<comment type="catalytic activity">
    <reaction evidence="10">
        <text>2 D-alanine + ATP = D-alanyl-D-alanine + ADP + phosphate + H(+)</text>
        <dbReference type="Rhea" id="RHEA:11224"/>
        <dbReference type="ChEBI" id="CHEBI:15378"/>
        <dbReference type="ChEBI" id="CHEBI:30616"/>
        <dbReference type="ChEBI" id="CHEBI:43474"/>
        <dbReference type="ChEBI" id="CHEBI:57416"/>
        <dbReference type="ChEBI" id="CHEBI:57822"/>
        <dbReference type="ChEBI" id="CHEBI:456216"/>
        <dbReference type="EC" id="6.3.2.4"/>
    </reaction>
</comment>
<dbReference type="PANTHER" id="PTHR23132:SF23">
    <property type="entry name" value="D-ALANINE--D-ALANINE LIGASE B"/>
    <property type="match status" value="1"/>
</dbReference>
<feature type="binding site" evidence="12">
    <location>
        <position position="270"/>
    </location>
    <ligand>
        <name>Mg(2+)</name>
        <dbReference type="ChEBI" id="CHEBI:18420"/>
        <label>2</label>
    </ligand>
</feature>